<reference evidence="1" key="1">
    <citation type="submission" date="2021-02" db="EMBL/GenBank/DDBJ databases">
        <authorList>
            <person name="Nowell W R."/>
        </authorList>
    </citation>
    <scope>NUCLEOTIDE SEQUENCE</scope>
</reference>
<proteinExistence type="predicted"/>
<name>A0A815JSI8_ADIRI</name>
<organism evidence="1 2">
    <name type="scientific">Adineta ricciae</name>
    <name type="common">Rotifer</name>
    <dbReference type="NCBI Taxonomy" id="249248"/>
    <lineage>
        <taxon>Eukaryota</taxon>
        <taxon>Metazoa</taxon>
        <taxon>Spiralia</taxon>
        <taxon>Gnathifera</taxon>
        <taxon>Rotifera</taxon>
        <taxon>Eurotatoria</taxon>
        <taxon>Bdelloidea</taxon>
        <taxon>Adinetida</taxon>
        <taxon>Adinetidae</taxon>
        <taxon>Adineta</taxon>
    </lineage>
</organism>
<dbReference type="OrthoDB" id="9975878at2759"/>
<dbReference type="Proteomes" id="UP000663852">
    <property type="component" value="Unassembled WGS sequence"/>
</dbReference>
<evidence type="ECO:0000313" key="2">
    <source>
        <dbReference type="Proteomes" id="UP000663852"/>
    </source>
</evidence>
<evidence type="ECO:0000313" key="1">
    <source>
        <dbReference type="EMBL" id="CAF1381781.1"/>
    </source>
</evidence>
<sequence length="111" mass="12865">MIGSDVVLAKLAFSLFACGEDVHSYFPSITTVFPSTNQVFEIQNTYVEIVWKYLLYRYGYDQSVKKFLKLTSWLLALIVFLIHVQTLETHLDEVNSLVERTEIELILNDID</sequence>
<comment type="caution">
    <text evidence="1">The sequence shown here is derived from an EMBL/GenBank/DDBJ whole genome shotgun (WGS) entry which is preliminary data.</text>
</comment>
<dbReference type="AlphaFoldDB" id="A0A815JSI8"/>
<protein>
    <submittedName>
        <fullName evidence="1">Uncharacterized protein</fullName>
    </submittedName>
</protein>
<dbReference type="EMBL" id="CAJNOJ010000300">
    <property type="protein sequence ID" value="CAF1381781.1"/>
    <property type="molecule type" value="Genomic_DNA"/>
</dbReference>
<accession>A0A815JSI8</accession>
<gene>
    <name evidence="1" type="ORF">EDS130_LOCUS34967</name>
</gene>